<dbReference type="GO" id="GO:0008168">
    <property type="term" value="F:methyltransferase activity"/>
    <property type="evidence" value="ECO:0007669"/>
    <property type="project" value="UniProtKB-KW"/>
</dbReference>
<comment type="similarity">
    <text evidence="2 13">Belongs to the methyltransferase superfamily. RRP8 family.</text>
</comment>
<dbReference type="EC" id="2.1.1.-" evidence="13"/>
<proteinExistence type="inferred from homology"/>
<dbReference type="FunFam" id="3.40.50.150:FF:000068">
    <property type="entry name" value="Ribosomal RNA-processing protein 8"/>
    <property type="match status" value="1"/>
</dbReference>
<comment type="subcellular location">
    <subcellularLocation>
        <location evidence="1 13">Nucleus</location>
        <location evidence="1 13">Nucleolus</location>
    </subcellularLocation>
</comment>
<keyword evidence="8 13" id="KW-0949">S-adenosyl-L-methionine</keyword>
<evidence type="ECO:0000256" key="5">
    <source>
        <dbReference type="ARBA" id="ARBA00022552"/>
    </source>
</evidence>
<dbReference type="AlphaFoldDB" id="A0A1D1V6Q7"/>
<keyword evidence="7 13" id="KW-0808">Transferase</keyword>
<dbReference type="GO" id="GO:0005677">
    <property type="term" value="C:chromatin silencing complex"/>
    <property type="evidence" value="ECO:0007669"/>
    <property type="project" value="TreeGrafter"/>
</dbReference>
<dbReference type="PANTHER" id="PTHR12787:SF0">
    <property type="entry name" value="RIBOSOMAL RNA-PROCESSING PROTEIN 8"/>
    <property type="match status" value="1"/>
</dbReference>
<gene>
    <name evidence="15" type="primary">RvY_08687-1</name>
    <name evidence="15" type="synonym">RvY_08687.1</name>
    <name evidence="15" type="ORF">RvY_08687</name>
</gene>
<dbReference type="InterPro" id="IPR029063">
    <property type="entry name" value="SAM-dependent_MTases_sf"/>
</dbReference>
<evidence type="ECO:0000256" key="8">
    <source>
        <dbReference type="ARBA" id="ARBA00022691"/>
    </source>
</evidence>
<dbReference type="InterPro" id="IPR042036">
    <property type="entry name" value="RRP8_N"/>
</dbReference>
<keyword evidence="10" id="KW-0805">Transcription regulation</keyword>
<keyword evidence="16" id="KW-1185">Reference proteome</keyword>
<comment type="caution">
    <text evidence="15">The sequence shown here is derived from an EMBL/GenBank/DDBJ whole genome shotgun (WGS) entry which is preliminary data.</text>
</comment>
<dbReference type="FunFam" id="1.10.10.2150:FF:000001">
    <property type="entry name" value="Ribosomal RNA-processing protein 8"/>
    <property type="match status" value="1"/>
</dbReference>
<evidence type="ECO:0000313" key="16">
    <source>
        <dbReference type="Proteomes" id="UP000186922"/>
    </source>
</evidence>
<evidence type="ECO:0000256" key="3">
    <source>
        <dbReference type="ARBA" id="ARBA00020203"/>
    </source>
</evidence>
<evidence type="ECO:0000256" key="7">
    <source>
        <dbReference type="ARBA" id="ARBA00022679"/>
    </source>
</evidence>
<keyword evidence="11" id="KW-0804">Transcription</keyword>
<dbReference type="GO" id="GO:0006364">
    <property type="term" value="P:rRNA processing"/>
    <property type="evidence" value="ECO:0007669"/>
    <property type="project" value="UniProtKB-UniRule"/>
</dbReference>
<reference evidence="15 16" key="1">
    <citation type="journal article" date="2016" name="Nat. Commun.">
        <title>Extremotolerant tardigrade genome and improved radiotolerance of human cultured cells by tardigrade-unique protein.</title>
        <authorList>
            <person name="Hashimoto T."/>
            <person name="Horikawa D.D."/>
            <person name="Saito Y."/>
            <person name="Kuwahara H."/>
            <person name="Kozuka-Hata H."/>
            <person name="Shin-I T."/>
            <person name="Minakuchi Y."/>
            <person name="Ohishi K."/>
            <person name="Motoyama A."/>
            <person name="Aizu T."/>
            <person name="Enomoto A."/>
            <person name="Kondo K."/>
            <person name="Tanaka S."/>
            <person name="Hara Y."/>
            <person name="Koshikawa S."/>
            <person name="Sagara H."/>
            <person name="Miura T."/>
            <person name="Yokobori S."/>
            <person name="Miyagawa K."/>
            <person name="Suzuki Y."/>
            <person name="Kubo T."/>
            <person name="Oyama M."/>
            <person name="Kohara Y."/>
            <person name="Fujiyama A."/>
            <person name="Arakawa K."/>
            <person name="Katayama T."/>
            <person name="Toyoda A."/>
            <person name="Kunieda T."/>
        </authorList>
    </citation>
    <scope>NUCLEOTIDE SEQUENCE [LARGE SCALE GENOMIC DNA]</scope>
    <source>
        <strain evidence="15 16">YOKOZUNA-1</strain>
    </source>
</reference>
<evidence type="ECO:0000256" key="6">
    <source>
        <dbReference type="ARBA" id="ARBA00022603"/>
    </source>
</evidence>
<dbReference type="EMBL" id="BDGG01000004">
    <property type="protein sequence ID" value="GAU97376.1"/>
    <property type="molecule type" value="Genomic_DNA"/>
</dbReference>
<keyword evidence="12 13" id="KW-0539">Nucleus</keyword>
<dbReference type="Gene3D" id="3.40.50.150">
    <property type="entry name" value="Vaccinia Virus protein VP39"/>
    <property type="match status" value="1"/>
</dbReference>
<keyword evidence="9" id="KW-0156">Chromatin regulator</keyword>
<evidence type="ECO:0000256" key="14">
    <source>
        <dbReference type="SAM" id="MobiDB-lite"/>
    </source>
</evidence>
<name>A0A1D1V6Q7_RAMVA</name>
<keyword evidence="4" id="KW-0678">Repressor</keyword>
<accession>A0A1D1V6Q7</accession>
<dbReference type="GO" id="GO:0046015">
    <property type="term" value="P:regulation of transcription by glucose"/>
    <property type="evidence" value="ECO:0007669"/>
    <property type="project" value="TreeGrafter"/>
</dbReference>
<dbReference type="Pfam" id="PF05148">
    <property type="entry name" value="Methyltransf_8"/>
    <property type="match status" value="1"/>
</dbReference>
<evidence type="ECO:0000256" key="9">
    <source>
        <dbReference type="ARBA" id="ARBA00022853"/>
    </source>
</evidence>
<dbReference type="GO" id="GO:0000183">
    <property type="term" value="P:rDNA heterochromatin formation"/>
    <property type="evidence" value="ECO:0007669"/>
    <property type="project" value="TreeGrafter"/>
</dbReference>
<comment type="function">
    <text evidence="13">Probable methyltransferase required to silence rDNA.</text>
</comment>
<organism evidence="15 16">
    <name type="scientific">Ramazzottius varieornatus</name>
    <name type="common">Water bear</name>
    <name type="synonym">Tardigrade</name>
    <dbReference type="NCBI Taxonomy" id="947166"/>
    <lineage>
        <taxon>Eukaryota</taxon>
        <taxon>Metazoa</taxon>
        <taxon>Ecdysozoa</taxon>
        <taxon>Tardigrada</taxon>
        <taxon>Eutardigrada</taxon>
        <taxon>Parachela</taxon>
        <taxon>Hypsibioidea</taxon>
        <taxon>Ramazzottiidae</taxon>
        <taxon>Ramazzottius</taxon>
    </lineage>
</organism>
<dbReference type="InterPro" id="IPR007823">
    <property type="entry name" value="RRP8"/>
</dbReference>
<evidence type="ECO:0000256" key="10">
    <source>
        <dbReference type="ARBA" id="ARBA00023015"/>
    </source>
</evidence>
<sequence length="351" mass="39814">MFASAGADVWGESVSAETSSLIEGLFGTPKALSASIVHRAKPFQKEAGQNKSRKRQRRDAELGTSAQPVKKNRGIIRPVADELAAETDEVASEVNGLDSHSQTQRSGHHPEQGMVPEAKQAKKRKTDTPVSYLEKAEKRLKGSRFRQLNEKLYTCTGQEAMKFFRDEPEAFAEYHDGYREQTTSWPKKPLLQMAEWLKRQPKNWVVADMGCGEAELSTLVPQKCHSFDLQALNDRVTVCEMSSVPLRDSSVNVVVFCLSLMGTNVVEYLCEAWRILRTSGVLKIAEVGSRFDNLKQFIRKTERLGFRLRNRQQQQFEGNFFVLLDFDKVQETVAVGELPEIRLKPCLYKRR</sequence>
<keyword evidence="6 13" id="KW-0489">Methyltransferase</keyword>
<evidence type="ECO:0000256" key="12">
    <source>
        <dbReference type="ARBA" id="ARBA00023242"/>
    </source>
</evidence>
<dbReference type="GO" id="GO:0032259">
    <property type="term" value="P:methylation"/>
    <property type="evidence" value="ECO:0007669"/>
    <property type="project" value="UniProtKB-KW"/>
</dbReference>
<dbReference type="GO" id="GO:0033553">
    <property type="term" value="C:rDNA heterochromatin"/>
    <property type="evidence" value="ECO:0007669"/>
    <property type="project" value="TreeGrafter"/>
</dbReference>
<dbReference type="GO" id="GO:0005730">
    <property type="term" value="C:nucleolus"/>
    <property type="evidence" value="ECO:0007669"/>
    <property type="project" value="UniProtKB-SubCell"/>
</dbReference>
<dbReference type="PANTHER" id="PTHR12787">
    <property type="entry name" value="RIBOSOMAL RNA-PROCESSING PROTEIN 8"/>
    <property type="match status" value="1"/>
</dbReference>
<dbReference type="GO" id="GO:0042149">
    <property type="term" value="P:cellular response to glucose starvation"/>
    <property type="evidence" value="ECO:0007669"/>
    <property type="project" value="TreeGrafter"/>
</dbReference>
<evidence type="ECO:0000313" key="15">
    <source>
        <dbReference type="EMBL" id="GAU97376.1"/>
    </source>
</evidence>
<evidence type="ECO:0000256" key="2">
    <source>
        <dbReference type="ARBA" id="ARBA00006301"/>
    </source>
</evidence>
<evidence type="ECO:0000256" key="13">
    <source>
        <dbReference type="RuleBase" id="RU365074"/>
    </source>
</evidence>
<dbReference type="STRING" id="947166.A0A1D1V6Q7"/>
<evidence type="ECO:0000256" key="4">
    <source>
        <dbReference type="ARBA" id="ARBA00022491"/>
    </source>
</evidence>
<keyword evidence="5 13" id="KW-0698">rRNA processing</keyword>
<protein>
    <recommendedName>
        <fullName evidence="3 13">Ribosomal RNA-processing protein 8</fullName>
        <ecNumber evidence="13">2.1.1.-</ecNumber>
    </recommendedName>
</protein>
<dbReference type="OrthoDB" id="10258825at2759"/>
<evidence type="ECO:0000256" key="11">
    <source>
        <dbReference type="ARBA" id="ARBA00023163"/>
    </source>
</evidence>
<feature type="region of interest" description="Disordered" evidence="14">
    <location>
        <begin position="41"/>
        <end position="129"/>
    </location>
</feature>
<dbReference type="SUPFAM" id="SSF53335">
    <property type="entry name" value="S-adenosyl-L-methionine-dependent methyltransferases"/>
    <property type="match status" value="1"/>
</dbReference>
<evidence type="ECO:0000256" key="1">
    <source>
        <dbReference type="ARBA" id="ARBA00004604"/>
    </source>
</evidence>
<dbReference type="Gene3D" id="1.10.10.2150">
    <property type="entry name" value="Ribosomal RNA-processing protein 8, N-terminal domain"/>
    <property type="match status" value="1"/>
</dbReference>
<dbReference type="Proteomes" id="UP000186922">
    <property type="component" value="Unassembled WGS sequence"/>
</dbReference>